<feature type="compositionally biased region" description="Acidic residues" evidence="1">
    <location>
        <begin position="14"/>
        <end position="24"/>
    </location>
</feature>
<proteinExistence type="predicted"/>
<dbReference type="InterPro" id="IPR057723">
    <property type="entry name" value="AdSDV_VP1"/>
</dbReference>
<sequence length="380" mass="43772">MGSLKGVKRRYADEEVVDGGDGDDGNNRMTGGGSGSREGYGKMMMPMTIHNIFNKGQLKYPFTLKRQEYLSLNFTEDTSPIVLPYQLMDFWLPVDTLQNRANFDGLVNISLGVQYHSAEIEIEVYGVTRERLLEGGSTNYKTYDFETSQNLFVTTMDRSGETFEYKGTDKAAGRMPFDKCRWFGSPFNADTDIYTREEIPQRIKKIIKIPIQSLNHNYMWRPELSQYWYKQIPVKTGTKNQFKTTALLLPGPTNMKMPPTGGDVTENWGISELINNEDAPIADAARDWDQQTFWGRSTYPLIVLNQPSITDETGLMKWIYEVRISTKLHCSFIIKPDYYGNLTNDYLFRQLIHHPRYARTYDTQTADYVTIPCVPYEIQV</sequence>
<protein>
    <submittedName>
        <fullName evidence="2">Capsid protein</fullName>
    </submittedName>
</protein>
<evidence type="ECO:0000313" key="2">
    <source>
        <dbReference type="EMBL" id="QKE54969.1"/>
    </source>
</evidence>
<reference evidence="2" key="1">
    <citation type="submission" date="2020-01" db="EMBL/GenBank/DDBJ databases">
        <title>Viral genomes from wild and zoo birds in China.</title>
        <authorList>
            <person name="Dai Z."/>
            <person name="Shan L.T."/>
            <person name="Yang X.S."/>
        </authorList>
    </citation>
    <scope>NUCLEOTIDE SEQUENCE</scope>
    <source>
        <strain evidence="2">Sis142par2</strain>
    </source>
</reference>
<feature type="region of interest" description="Disordered" evidence="1">
    <location>
        <begin position="13"/>
        <end position="38"/>
    </location>
</feature>
<organism evidence="2">
    <name type="scientific">Parvoviridae sp</name>
    <dbReference type="NCBI Taxonomy" id="1940570"/>
    <lineage>
        <taxon>Viruses</taxon>
        <taxon>Monodnaviria</taxon>
        <taxon>Shotokuvirae</taxon>
        <taxon>Cossaviricota</taxon>
        <taxon>Quintoviricetes</taxon>
        <taxon>Piccovirales</taxon>
        <taxon>Parvoviridae</taxon>
    </lineage>
</organism>
<dbReference type="Pfam" id="PF25662">
    <property type="entry name" value="AdSDV_VP1"/>
    <property type="match status" value="2"/>
</dbReference>
<evidence type="ECO:0000256" key="1">
    <source>
        <dbReference type="SAM" id="MobiDB-lite"/>
    </source>
</evidence>
<accession>A0A7D3V4H3</accession>
<dbReference type="EMBL" id="MT138315">
    <property type="protein sequence ID" value="QKE54969.1"/>
    <property type="molecule type" value="Genomic_DNA"/>
</dbReference>
<name>A0A7D3V4H3_9VIRU</name>